<dbReference type="FunFam" id="3.30.70.3000:FF:000001">
    <property type="entry name" value="tRNA(His) guanylyltransferase"/>
    <property type="match status" value="1"/>
</dbReference>
<feature type="binding site" evidence="13">
    <location>
        <begin position="29"/>
        <end position="34"/>
    </location>
    <ligand>
        <name>GTP</name>
        <dbReference type="ChEBI" id="CHEBI:37565"/>
    </ligand>
</feature>
<evidence type="ECO:0000313" key="17">
    <source>
        <dbReference type="EMBL" id="GBN38483.1"/>
    </source>
</evidence>
<dbReference type="EC" id="2.7.7.79" evidence="12"/>
<keyword evidence="5 12" id="KW-0479">Metal-binding</keyword>
<evidence type="ECO:0000256" key="10">
    <source>
        <dbReference type="ARBA" id="ARBA00058346"/>
    </source>
</evidence>
<dbReference type="GO" id="GO:0006400">
    <property type="term" value="P:tRNA modification"/>
    <property type="evidence" value="ECO:0007669"/>
    <property type="project" value="UniProtKB-UniRule"/>
</dbReference>
<dbReference type="OrthoDB" id="62560at2759"/>
<dbReference type="InterPro" id="IPR007537">
    <property type="entry name" value="tRNAHis_GuaTrfase_Thg1"/>
</dbReference>
<feature type="binding site" evidence="14">
    <location>
        <position position="76"/>
    </location>
    <ligand>
        <name>Mg(2+)</name>
        <dbReference type="ChEBI" id="CHEBI:18420"/>
        <label>1</label>
        <note>catalytic</note>
    </ligand>
</feature>
<evidence type="ECO:0000256" key="1">
    <source>
        <dbReference type="ARBA" id="ARBA00010113"/>
    </source>
</evidence>
<organism evidence="17 18">
    <name type="scientific">Araneus ventricosus</name>
    <name type="common">Orbweaver spider</name>
    <name type="synonym">Epeira ventricosa</name>
    <dbReference type="NCBI Taxonomy" id="182803"/>
    <lineage>
        <taxon>Eukaryota</taxon>
        <taxon>Metazoa</taxon>
        <taxon>Ecdysozoa</taxon>
        <taxon>Arthropoda</taxon>
        <taxon>Chelicerata</taxon>
        <taxon>Arachnida</taxon>
        <taxon>Araneae</taxon>
        <taxon>Araneomorphae</taxon>
        <taxon>Entelegynae</taxon>
        <taxon>Araneoidea</taxon>
        <taxon>Araneidae</taxon>
        <taxon>Araneus</taxon>
    </lineage>
</organism>
<evidence type="ECO:0000256" key="4">
    <source>
        <dbReference type="ARBA" id="ARBA00022695"/>
    </source>
</evidence>
<evidence type="ECO:0000256" key="5">
    <source>
        <dbReference type="ARBA" id="ARBA00022723"/>
    </source>
</evidence>
<comment type="catalytic activity">
    <reaction evidence="9 12">
        <text>a 5'-end ribonucleotide-tRNA(His) + GTP + ATP + H2O = a 5'-end phospho-guanosine-ribonucleotide-tRNA(His) + AMP + 2 diphosphate + H(+)</text>
        <dbReference type="Rhea" id="RHEA:54564"/>
        <dbReference type="Rhea" id="RHEA-COMP:14193"/>
        <dbReference type="Rhea" id="RHEA-COMP:14917"/>
        <dbReference type="ChEBI" id="CHEBI:15377"/>
        <dbReference type="ChEBI" id="CHEBI:15378"/>
        <dbReference type="ChEBI" id="CHEBI:30616"/>
        <dbReference type="ChEBI" id="CHEBI:33019"/>
        <dbReference type="ChEBI" id="CHEBI:37565"/>
        <dbReference type="ChEBI" id="CHEBI:138282"/>
        <dbReference type="ChEBI" id="CHEBI:141847"/>
        <dbReference type="ChEBI" id="CHEBI:456215"/>
        <dbReference type="EC" id="2.7.7.79"/>
    </reaction>
</comment>
<dbReference type="InterPro" id="IPR038469">
    <property type="entry name" value="tRNAHis_GuaTrfase_Thg1_sf"/>
</dbReference>
<evidence type="ECO:0000256" key="3">
    <source>
        <dbReference type="ARBA" id="ARBA00022694"/>
    </source>
</evidence>
<feature type="binding site" evidence="14">
    <location>
        <position position="30"/>
    </location>
    <ligand>
        <name>Mg(2+)</name>
        <dbReference type="ChEBI" id="CHEBI:18420"/>
        <label>1</label>
        <note>catalytic</note>
    </ligand>
</feature>
<evidence type="ECO:0000256" key="8">
    <source>
        <dbReference type="ARBA" id="ARBA00023134"/>
    </source>
</evidence>
<dbReference type="EMBL" id="BGPR01009189">
    <property type="protein sequence ID" value="GBN38483.1"/>
    <property type="molecule type" value="Genomic_DNA"/>
</dbReference>
<evidence type="ECO:0000256" key="6">
    <source>
        <dbReference type="ARBA" id="ARBA00022741"/>
    </source>
</evidence>
<dbReference type="Gene3D" id="3.30.70.3000">
    <property type="match status" value="1"/>
</dbReference>
<protein>
    <recommendedName>
        <fullName evidence="12">tRNA(His) guanylyltransferase</fullName>
        <ecNumber evidence="12">2.7.7.79</ecNumber>
    </recommendedName>
    <alternativeName>
        <fullName evidence="12">tRNA-histidine guanylyltransferase</fullName>
    </alternativeName>
</protein>
<dbReference type="GO" id="GO:0000287">
    <property type="term" value="F:magnesium ion binding"/>
    <property type="evidence" value="ECO:0007669"/>
    <property type="project" value="UniProtKB-UniRule"/>
</dbReference>
<dbReference type="Pfam" id="PF04446">
    <property type="entry name" value="Thg1"/>
    <property type="match status" value="1"/>
</dbReference>
<evidence type="ECO:0000259" key="16">
    <source>
        <dbReference type="Pfam" id="PF14413"/>
    </source>
</evidence>
<evidence type="ECO:0000256" key="12">
    <source>
        <dbReference type="PIRNR" id="PIRNR028980"/>
    </source>
</evidence>
<keyword evidence="3 12" id="KW-0819">tRNA processing</keyword>
<name>A0A4Y2NHV4_ARAVE</name>
<dbReference type="PANTHER" id="PTHR12729:SF6">
    <property type="entry name" value="TRNA(HIS) GUANYLYLTRANSFERASE-RELATED"/>
    <property type="match status" value="1"/>
</dbReference>
<reference evidence="17 18" key="1">
    <citation type="journal article" date="2019" name="Sci. Rep.">
        <title>Orb-weaving spider Araneus ventricosus genome elucidates the spidroin gene catalogue.</title>
        <authorList>
            <person name="Kono N."/>
            <person name="Nakamura H."/>
            <person name="Ohtoshi R."/>
            <person name="Moran D.A.P."/>
            <person name="Shinohara A."/>
            <person name="Yoshida Y."/>
            <person name="Fujiwara M."/>
            <person name="Mori M."/>
            <person name="Tomita M."/>
            <person name="Arakawa K."/>
        </authorList>
    </citation>
    <scope>NUCLEOTIDE SEQUENCE [LARGE SCALE GENOMIC DNA]</scope>
</reference>
<feature type="domain" description="tRNAHis guanylyltransferase catalytic" evidence="15">
    <location>
        <begin position="6"/>
        <end position="135"/>
    </location>
</feature>
<dbReference type="GO" id="GO:0005525">
    <property type="term" value="F:GTP binding"/>
    <property type="evidence" value="ECO:0007669"/>
    <property type="project" value="UniProtKB-UniRule"/>
</dbReference>
<keyword evidence="18" id="KW-1185">Reference proteome</keyword>
<evidence type="ECO:0000259" key="15">
    <source>
        <dbReference type="Pfam" id="PF04446"/>
    </source>
</evidence>
<dbReference type="AlphaFoldDB" id="A0A4Y2NHV4"/>
<dbReference type="GO" id="GO:0008193">
    <property type="term" value="F:tRNA guanylyltransferase activity"/>
    <property type="evidence" value="ECO:0007669"/>
    <property type="project" value="UniProtKB-UniRule"/>
</dbReference>
<comment type="similarity">
    <text evidence="1 12">Belongs to the tRNA(His) guanylyltransferase family.</text>
</comment>
<keyword evidence="6 12" id="KW-0547">Nucleotide-binding</keyword>
<feature type="binding site" evidence="13">
    <location>
        <begin position="75"/>
        <end position="76"/>
    </location>
    <ligand>
        <name>GTP</name>
        <dbReference type="ChEBI" id="CHEBI:37565"/>
    </ligand>
</feature>
<comment type="caution">
    <text evidence="17">The sequence shown here is derived from an EMBL/GenBank/DDBJ whole genome shotgun (WGS) entry which is preliminary data.</text>
</comment>
<dbReference type="InterPro" id="IPR025845">
    <property type="entry name" value="Thg1_C_dom"/>
</dbReference>
<feature type="domain" description="Thg1 C-terminal" evidence="16">
    <location>
        <begin position="138"/>
        <end position="222"/>
    </location>
</feature>
<evidence type="ECO:0000313" key="18">
    <source>
        <dbReference type="Proteomes" id="UP000499080"/>
    </source>
</evidence>
<proteinExistence type="inferred from homology"/>
<evidence type="ECO:0000256" key="11">
    <source>
        <dbReference type="ARBA" id="ARBA00065710"/>
    </source>
</evidence>
<keyword evidence="7 12" id="KW-0460">Magnesium</keyword>
<comment type="subunit">
    <text evidence="11">Homotetramer. Interacts with MFN1 and MFN2; functions as a guanyl-nucleotide exchange factor/GEF for MFN2 and also probably MFN1.</text>
</comment>
<evidence type="ECO:0000256" key="2">
    <source>
        <dbReference type="ARBA" id="ARBA00022679"/>
    </source>
</evidence>
<dbReference type="PIRSF" id="PIRSF028980">
    <property type="entry name" value="tRNAHis_guanylyltransferase"/>
    <property type="match status" value="1"/>
</dbReference>
<dbReference type="Pfam" id="PF14413">
    <property type="entry name" value="Thg1C"/>
    <property type="match status" value="1"/>
</dbReference>
<comment type="cofactor">
    <cofactor evidence="14">
        <name>Mg(2+)</name>
        <dbReference type="ChEBI" id="CHEBI:18420"/>
    </cofactor>
    <text evidence="14">Binds 2 magnesium ions per subunit.</text>
</comment>
<feature type="binding site" evidence="14">
    <location>
        <position position="29"/>
    </location>
    <ligand>
        <name>Mg(2+)</name>
        <dbReference type="ChEBI" id="CHEBI:18420"/>
        <label>2</label>
        <note>catalytic</note>
    </ligand>
</feature>
<dbReference type="Proteomes" id="UP000499080">
    <property type="component" value="Unassembled WGS sequence"/>
</dbReference>
<keyword evidence="4 12" id="KW-0548">Nucleotidyltransferase</keyword>
<sequence length="257" mass="30457">MAKSMYEYVKTFEIPDVICPNTWIIVRIDGKTFHKLVDVHKFKKPNDERGLNLMNKAAKTVLKELHDIIFAYGQSDEFSFIFDRNTKLYNRRQSKILTNVCSLFTSSFVFFWKNYFPDDDLQYPPSFDGRVISIPTNKNLRDYLSWRQTDCHINNLYNTTFWALVQQKGSTPKEAEERIRDTVSAEKNEILFSEFNINYNNVEQQFRKGTFIIRNKVHKQMVTLDDFIEEEKGLYISFCDIIGNKLWKQNPHILGED</sequence>
<evidence type="ECO:0000256" key="9">
    <source>
        <dbReference type="ARBA" id="ARBA00047281"/>
    </source>
</evidence>
<dbReference type="PANTHER" id="PTHR12729">
    <property type="entry name" value="TRNA(HIS) GUANYLYLTRANSFERASE-RELATED"/>
    <property type="match status" value="1"/>
</dbReference>
<feature type="binding site" evidence="14">
    <location>
        <position position="76"/>
    </location>
    <ligand>
        <name>Mg(2+)</name>
        <dbReference type="ChEBI" id="CHEBI:18420"/>
        <label>2</label>
        <note>catalytic</note>
    </ligand>
</feature>
<evidence type="ECO:0000256" key="13">
    <source>
        <dbReference type="PIRSR" id="PIRSR028980-1"/>
    </source>
</evidence>
<comment type="function">
    <text evidence="10">Adds a GMP to the 5'-end of tRNA(His) after transcription and RNase P cleavage. This step is essential for proper recognition of the tRNA and for the fidelity of protein synthesis. Also functions as a guanyl-nucleotide exchange factor/GEF for the MFN1 and MFN2 mitofusins thereby regulating mitochondrial fusion. By regulating both mitochondrial dynamics and bioenergetic function, it contributes to cell survival following oxidative stress.</text>
</comment>
<keyword evidence="8 12" id="KW-0342">GTP-binding</keyword>
<gene>
    <name evidence="17" type="primary">Thg1l</name>
    <name evidence="17" type="ORF">AVEN_161562_1</name>
</gene>
<evidence type="ECO:0000256" key="7">
    <source>
        <dbReference type="ARBA" id="ARBA00022842"/>
    </source>
</evidence>
<feature type="binding site" evidence="14">
    <location>
        <position position="29"/>
    </location>
    <ligand>
        <name>Mg(2+)</name>
        <dbReference type="ChEBI" id="CHEBI:18420"/>
        <label>1</label>
        <note>catalytic</note>
    </ligand>
</feature>
<evidence type="ECO:0000256" key="14">
    <source>
        <dbReference type="PIRSR" id="PIRSR028980-2"/>
    </source>
</evidence>
<dbReference type="InterPro" id="IPR024956">
    <property type="entry name" value="tRNAHis_GuaTrfase_cat"/>
</dbReference>
<keyword evidence="2 12" id="KW-0808">Transferase</keyword>
<accession>A0A4Y2NHV4</accession>